<sequence>MDKRSALLIDPSVVGQSHLLVNTGMVRLVALRYARIAIIAENTHCDALKKYLGAEISNQVTFVPWHRRSEIRKTVRGFIAGEQFDQIIFTNLEYGIFAYMNLFHKRASSKPILWTLHSHLLKARSSGKAARIKNVVKWYFLFRAFRKVKFIVLGERIRASIEASIGSFFRRGNIVAITHPVGITKLPGRTPSAAGSLSKFPRVIFMSGWHGLSPNNKELLSKIERLPPKNHRFEFVALSNKFQAADAQREKSFLTDYADRLNEIARADFFLHLPSDSYKLQASGALMDMLLTGTPVIGLRTDFGDELTEIIGPFGYFFDKHDDLLTFFSSAELDPAEVYQFRFNLAAGCEKIVALNQAQFDAAVAS</sequence>
<evidence type="ECO:0000313" key="2">
    <source>
        <dbReference type="Proteomes" id="UP001157440"/>
    </source>
</evidence>
<protein>
    <submittedName>
        <fullName evidence="1">Uncharacterized protein</fullName>
    </submittedName>
</protein>
<dbReference type="AlphaFoldDB" id="A0AA37WPE3"/>
<reference evidence="2" key="1">
    <citation type="journal article" date="2019" name="Int. J. Syst. Evol. Microbiol.">
        <title>The Global Catalogue of Microorganisms (GCM) 10K type strain sequencing project: providing services to taxonomists for standard genome sequencing and annotation.</title>
        <authorList>
            <consortium name="The Broad Institute Genomics Platform"/>
            <consortium name="The Broad Institute Genome Sequencing Center for Infectious Disease"/>
            <person name="Wu L."/>
            <person name="Ma J."/>
        </authorList>
    </citation>
    <scope>NUCLEOTIDE SEQUENCE [LARGE SCALE GENOMIC DNA]</scope>
    <source>
        <strain evidence="2">NBRC 103632</strain>
    </source>
</reference>
<proteinExistence type="predicted"/>
<accession>A0AA37WPE3</accession>
<dbReference type="Proteomes" id="UP001157440">
    <property type="component" value="Unassembled WGS sequence"/>
</dbReference>
<evidence type="ECO:0000313" key="1">
    <source>
        <dbReference type="EMBL" id="GLS68111.1"/>
    </source>
</evidence>
<keyword evidence="2" id="KW-1185">Reference proteome</keyword>
<dbReference type="SUPFAM" id="SSF53756">
    <property type="entry name" value="UDP-Glycosyltransferase/glycogen phosphorylase"/>
    <property type="match status" value="1"/>
</dbReference>
<organism evidence="1 2">
    <name type="scientific">Methylobacterium tardum</name>
    <dbReference type="NCBI Taxonomy" id="374432"/>
    <lineage>
        <taxon>Bacteria</taxon>
        <taxon>Pseudomonadati</taxon>
        <taxon>Pseudomonadota</taxon>
        <taxon>Alphaproteobacteria</taxon>
        <taxon>Hyphomicrobiales</taxon>
        <taxon>Methylobacteriaceae</taxon>
        <taxon>Methylobacterium</taxon>
    </lineage>
</organism>
<name>A0AA37WPE3_9HYPH</name>
<dbReference type="EMBL" id="BSPL01000003">
    <property type="protein sequence ID" value="GLS68111.1"/>
    <property type="molecule type" value="Genomic_DNA"/>
</dbReference>
<comment type="caution">
    <text evidence="1">The sequence shown here is derived from an EMBL/GenBank/DDBJ whole genome shotgun (WGS) entry which is preliminary data.</text>
</comment>
<gene>
    <name evidence="1" type="ORF">GCM10007890_01220</name>
</gene>